<accession>A0AA96JAZ1</accession>
<dbReference type="InterPro" id="IPR039261">
    <property type="entry name" value="FNR_nucleotide-bd"/>
</dbReference>
<dbReference type="PROSITE" id="PS51384">
    <property type="entry name" value="FAD_FR"/>
    <property type="match status" value="1"/>
</dbReference>
<dbReference type="Pfam" id="PF04954">
    <property type="entry name" value="SIP"/>
    <property type="match status" value="1"/>
</dbReference>
<dbReference type="Gene3D" id="2.40.30.10">
    <property type="entry name" value="Translation factors"/>
    <property type="match status" value="1"/>
</dbReference>
<dbReference type="InterPro" id="IPR013113">
    <property type="entry name" value="SIP_FAD-bd"/>
</dbReference>
<dbReference type="InterPro" id="IPR007037">
    <property type="entry name" value="SIP_rossman_dom"/>
</dbReference>
<proteinExistence type="predicted"/>
<gene>
    <name evidence="2" type="ORF">RN607_00310</name>
</gene>
<dbReference type="InterPro" id="IPR039374">
    <property type="entry name" value="SIP_fam"/>
</dbReference>
<dbReference type="CDD" id="cd06193">
    <property type="entry name" value="siderophore_interacting"/>
    <property type="match status" value="1"/>
</dbReference>
<dbReference type="GO" id="GO:0016491">
    <property type="term" value="F:oxidoreductase activity"/>
    <property type="evidence" value="ECO:0007669"/>
    <property type="project" value="InterPro"/>
</dbReference>
<dbReference type="InterPro" id="IPR017938">
    <property type="entry name" value="Riboflavin_synthase-like_b-brl"/>
</dbReference>
<feature type="domain" description="FAD-binding FR-type" evidence="1">
    <location>
        <begin position="2"/>
        <end position="108"/>
    </location>
</feature>
<dbReference type="Pfam" id="PF08021">
    <property type="entry name" value="FAD_binding_9"/>
    <property type="match status" value="1"/>
</dbReference>
<evidence type="ECO:0000259" key="1">
    <source>
        <dbReference type="PROSITE" id="PS51384"/>
    </source>
</evidence>
<sequence>METTITTVVTGVEPVTPGFVRVRVTTPGDSWRSTGAADEFVHVDVGEADADASDGHASRHYTISKVLSDGFEMEIAVHGEGPGAAWGERVRPGDAVAVSEPKAYYAPPSSAHRRVLLGDATALPAIARILAEANPDERFAVVIELATIADSRELPSAAAVDLEWRLGGNGIGPSVLRSALADLLPRLRDADAEPYLWVACEAAESRRIRQFARHEAQLPMTVLRIVGYWHGDHERVVRAWANLTEAQRERAAEIWREDRTDEENWVDYEPFLRSLGV</sequence>
<dbReference type="PANTHER" id="PTHR30157:SF0">
    <property type="entry name" value="NADPH-DEPENDENT FERRIC-CHELATE REDUCTASE"/>
    <property type="match status" value="1"/>
</dbReference>
<dbReference type="EMBL" id="CP134880">
    <property type="protein sequence ID" value="WNM27478.1"/>
    <property type="molecule type" value="Genomic_DNA"/>
</dbReference>
<dbReference type="KEGG" id="dcp:RN607_00310"/>
<dbReference type="RefSeq" id="WP_313543516.1">
    <property type="nucleotide sequence ID" value="NZ_CP134880.1"/>
</dbReference>
<dbReference type="Gene3D" id="3.40.50.80">
    <property type="entry name" value="Nucleotide-binding domain of ferredoxin-NADP reductase (FNR) module"/>
    <property type="match status" value="1"/>
</dbReference>
<dbReference type="Proteomes" id="UP001303408">
    <property type="component" value="Chromosome"/>
</dbReference>
<organism evidence="2">
    <name type="scientific">Demequina capsici</name>
    <dbReference type="NCBI Taxonomy" id="3075620"/>
    <lineage>
        <taxon>Bacteria</taxon>
        <taxon>Bacillati</taxon>
        <taxon>Actinomycetota</taxon>
        <taxon>Actinomycetes</taxon>
        <taxon>Micrococcales</taxon>
        <taxon>Demequinaceae</taxon>
        <taxon>Demequina</taxon>
    </lineage>
</organism>
<dbReference type="InterPro" id="IPR017927">
    <property type="entry name" value="FAD-bd_FR_type"/>
</dbReference>
<name>A0AA96JAZ1_9MICO</name>
<reference evidence="2" key="1">
    <citation type="submission" date="2023-09" db="EMBL/GenBank/DDBJ databases">
        <title>Demequina sp. a novel bacteria isolated from Capsicum annuum.</title>
        <authorList>
            <person name="Humaira Z."/>
            <person name="Lee J."/>
            <person name="Cho D."/>
        </authorList>
    </citation>
    <scope>NUCLEOTIDE SEQUENCE</scope>
    <source>
        <strain evidence="2">PMTSA13</strain>
    </source>
</reference>
<protein>
    <submittedName>
        <fullName evidence="2">Siderophore-interacting protein</fullName>
    </submittedName>
</protein>
<dbReference type="SUPFAM" id="SSF63380">
    <property type="entry name" value="Riboflavin synthase domain-like"/>
    <property type="match status" value="1"/>
</dbReference>
<dbReference type="AlphaFoldDB" id="A0AA96JAZ1"/>
<dbReference type="PANTHER" id="PTHR30157">
    <property type="entry name" value="FERRIC REDUCTASE, NADPH-DEPENDENT"/>
    <property type="match status" value="1"/>
</dbReference>
<evidence type="ECO:0000313" key="2">
    <source>
        <dbReference type="EMBL" id="WNM27478.1"/>
    </source>
</evidence>